<dbReference type="EMBL" id="JANBVO010000003">
    <property type="protein sequence ID" value="KAJ9155703.1"/>
    <property type="molecule type" value="Genomic_DNA"/>
</dbReference>
<organism evidence="2 3">
    <name type="scientific">Pleurostoma richardsiae</name>
    <dbReference type="NCBI Taxonomy" id="41990"/>
    <lineage>
        <taxon>Eukaryota</taxon>
        <taxon>Fungi</taxon>
        <taxon>Dikarya</taxon>
        <taxon>Ascomycota</taxon>
        <taxon>Pezizomycotina</taxon>
        <taxon>Sordariomycetes</taxon>
        <taxon>Sordariomycetidae</taxon>
        <taxon>Calosphaeriales</taxon>
        <taxon>Pleurostomataceae</taxon>
        <taxon>Pleurostoma</taxon>
    </lineage>
</organism>
<protein>
    <submittedName>
        <fullName evidence="2">Pre-mRNA-splicing factor 38B</fullName>
    </submittedName>
</protein>
<feature type="region of interest" description="Disordered" evidence="1">
    <location>
        <begin position="68"/>
        <end position="292"/>
    </location>
</feature>
<feature type="compositionally biased region" description="Basic and acidic residues" evidence="1">
    <location>
        <begin position="270"/>
        <end position="284"/>
    </location>
</feature>
<feature type="compositionally biased region" description="Basic and acidic residues" evidence="1">
    <location>
        <begin position="78"/>
        <end position="87"/>
    </location>
</feature>
<dbReference type="Proteomes" id="UP001174694">
    <property type="component" value="Unassembled WGS sequence"/>
</dbReference>
<feature type="compositionally biased region" description="Basic residues" evidence="1">
    <location>
        <begin position="196"/>
        <end position="205"/>
    </location>
</feature>
<proteinExistence type="predicted"/>
<dbReference type="PANTHER" id="PTHR40132">
    <property type="entry name" value="PRE-MRNA-SPLICING FACTOR 38B"/>
    <property type="match status" value="1"/>
</dbReference>
<accession>A0AA38RPD5</accession>
<feature type="compositionally biased region" description="Low complexity" evidence="1">
    <location>
        <begin position="260"/>
        <end position="269"/>
    </location>
</feature>
<evidence type="ECO:0000313" key="3">
    <source>
        <dbReference type="Proteomes" id="UP001174694"/>
    </source>
</evidence>
<keyword evidence="3" id="KW-1185">Reference proteome</keyword>
<feature type="compositionally biased region" description="Basic and acidic residues" evidence="1">
    <location>
        <begin position="350"/>
        <end position="359"/>
    </location>
</feature>
<dbReference type="PANTHER" id="PTHR40132:SF1">
    <property type="entry name" value="PRE-MRNA-SPLICING FACTOR 38B"/>
    <property type="match status" value="1"/>
</dbReference>
<evidence type="ECO:0000313" key="2">
    <source>
        <dbReference type="EMBL" id="KAJ9155703.1"/>
    </source>
</evidence>
<name>A0AA38RPD5_9PEZI</name>
<sequence>MANDTILTDEYVADLLAKEAKDCSVKYSAMGLDAYKSTRPSNKLKPNTRFLRHIIKETKNHNEALLAKESAESQARLQDLKEAAEEKRKRHRPEPKDIRNRQLGDITAILQGRKKRRGEEADASKGSSSKSRDDRERRPRKSTDGDRHHRRHDKDLYEKSSRSHRHGRLSPPSEEEYDDDRSRRERREKERSRSPKDRHRKHRHRSPLDDDEDYSKSRHRRHRHRSEEEISDRAKDGEDSDPLEDIIGPLPPPPARPPRGRGALSGSSRMDNRFADDYDPKSDVQLDDAAEGDDWDEALEALRDRARWRQQGAERLRAAGFTDEQISKWEKSGGEKDIEDVRWSRAGEKREWDRGKVEGEDIPTTAVAERET</sequence>
<evidence type="ECO:0000256" key="1">
    <source>
        <dbReference type="SAM" id="MobiDB-lite"/>
    </source>
</evidence>
<feature type="compositionally biased region" description="Basic and acidic residues" evidence="1">
    <location>
        <begin position="180"/>
        <end position="195"/>
    </location>
</feature>
<gene>
    <name evidence="2" type="ORF">NKR23_g1609</name>
</gene>
<feature type="compositionally biased region" description="Basic and acidic residues" evidence="1">
    <location>
        <begin position="130"/>
        <end position="161"/>
    </location>
</feature>
<reference evidence="2" key="1">
    <citation type="submission" date="2022-07" db="EMBL/GenBank/DDBJ databases">
        <title>Fungi with potential for degradation of polypropylene.</title>
        <authorList>
            <person name="Gostincar C."/>
        </authorList>
    </citation>
    <scope>NUCLEOTIDE SEQUENCE</scope>
    <source>
        <strain evidence="2">EXF-13308</strain>
    </source>
</reference>
<feature type="region of interest" description="Disordered" evidence="1">
    <location>
        <begin position="350"/>
        <end position="372"/>
    </location>
</feature>
<comment type="caution">
    <text evidence="2">The sequence shown here is derived from an EMBL/GenBank/DDBJ whole genome shotgun (WGS) entry which is preliminary data.</text>
</comment>
<dbReference type="AlphaFoldDB" id="A0AA38RPD5"/>
<feature type="compositionally biased region" description="Basic and acidic residues" evidence="1">
    <location>
        <begin position="225"/>
        <end position="237"/>
    </location>
</feature>